<evidence type="ECO:0000313" key="4">
    <source>
        <dbReference type="Proteomes" id="UP000307768"/>
    </source>
</evidence>
<dbReference type="Pfam" id="PF01370">
    <property type="entry name" value="Epimerase"/>
    <property type="match status" value="1"/>
</dbReference>
<dbReference type="RefSeq" id="WP_149768521.1">
    <property type="nucleotide sequence ID" value="NZ_VDFQ02000001.1"/>
</dbReference>
<dbReference type="Gene3D" id="2.60.120.10">
    <property type="entry name" value="Jelly Rolls"/>
    <property type="match status" value="1"/>
</dbReference>
<dbReference type="SUPFAM" id="SSF51735">
    <property type="entry name" value="NAD(P)-binding Rossmann-fold domains"/>
    <property type="match status" value="1"/>
</dbReference>
<dbReference type="PANTHER" id="PTHR43245">
    <property type="entry name" value="BIFUNCTIONAL POLYMYXIN RESISTANCE PROTEIN ARNA"/>
    <property type="match status" value="1"/>
</dbReference>
<name>A0A5Q6S4R3_9ACTN</name>
<dbReference type="InterPro" id="IPR050177">
    <property type="entry name" value="Lipid_A_modif_metabolic_enz"/>
</dbReference>
<sequence length="375" mass="40249">MKVVVTGASGFLGWHLRCRLRALGGYEVVPVARATFGDLDEAVRGADAVVHVAGVNRAESDREITEGNIDLARRVRGAVVRAGQAPRIVFANSVQAGNGTPYGEAKATASQVLRDTAAAAGSPYVDVVLPNLFGEHGRPHYNSFVASFIQQVVAGDAPTVLDRDVELLHAQDAAAALVAALTGPARTEHPPGTTVAVTEVLARLQAYDASYACGDLPALDTRFTRQLFNTYRAVAFERRGPFALDVRADDRGPLVETVRAHGGGGQSFVSTTAPGARRGEHFHLEKLERFVVVRGRGRIRLRRLFSDEVVTYDVTGDHPVAVDMPTMWAHDLTNVGVDDLVTAFWSDTVFDPRDPDTFAEPVDVEVVGTTVGSRS</sequence>
<protein>
    <submittedName>
        <fullName evidence="3">NAD-dependent epimerase/dehydratase family protein</fullName>
    </submittedName>
</protein>
<dbReference type="InterPro" id="IPR001509">
    <property type="entry name" value="Epimerase_deHydtase"/>
</dbReference>
<dbReference type="Pfam" id="PF14667">
    <property type="entry name" value="Polysacc_synt_C"/>
    <property type="match status" value="1"/>
</dbReference>
<dbReference type="PANTHER" id="PTHR43245:SF55">
    <property type="entry name" value="NAD(P)-BINDING DOMAIN-CONTAINING PROTEIN"/>
    <property type="match status" value="1"/>
</dbReference>
<dbReference type="EMBL" id="VDFQ02000001">
    <property type="protein sequence ID" value="KAA1425346.1"/>
    <property type="molecule type" value="Genomic_DNA"/>
</dbReference>
<dbReference type="InterPro" id="IPR014710">
    <property type="entry name" value="RmlC-like_jellyroll"/>
</dbReference>
<dbReference type="InterPro" id="IPR029303">
    <property type="entry name" value="CapF_C"/>
</dbReference>
<evidence type="ECO:0000259" key="2">
    <source>
        <dbReference type="Pfam" id="PF14667"/>
    </source>
</evidence>
<dbReference type="Gene3D" id="3.40.50.720">
    <property type="entry name" value="NAD(P)-binding Rossmann-like Domain"/>
    <property type="match status" value="1"/>
</dbReference>
<proteinExistence type="predicted"/>
<evidence type="ECO:0000259" key="1">
    <source>
        <dbReference type="Pfam" id="PF01370"/>
    </source>
</evidence>
<dbReference type="AlphaFoldDB" id="A0A5Q6S4R3"/>
<dbReference type="InterPro" id="IPR036291">
    <property type="entry name" value="NAD(P)-bd_dom_sf"/>
</dbReference>
<dbReference type="InterPro" id="IPR011051">
    <property type="entry name" value="RmlC_Cupin_sf"/>
</dbReference>
<dbReference type="OrthoDB" id="9801785at2"/>
<dbReference type="SUPFAM" id="SSF51182">
    <property type="entry name" value="RmlC-like cupins"/>
    <property type="match status" value="1"/>
</dbReference>
<reference evidence="3 4" key="1">
    <citation type="submission" date="2019-09" db="EMBL/GenBank/DDBJ databases">
        <title>Mumia zhuanghuii sp. nov. isolated from the intestinal contents of plateau pika (Ochotona curzoniae) in the Qinghai-Tibet plateau of China.</title>
        <authorList>
            <person name="Tian Z."/>
        </authorList>
    </citation>
    <scope>NUCLEOTIDE SEQUENCE [LARGE SCALE GENOMIC DNA]</scope>
    <source>
        <strain evidence="4">350</strain>
    </source>
</reference>
<accession>A0A5Q6S4R3</accession>
<dbReference type="Proteomes" id="UP000307768">
    <property type="component" value="Unassembled WGS sequence"/>
</dbReference>
<gene>
    <name evidence="3" type="ORF">FE697_005690</name>
</gene>
<organism evidence="3 4">
    <name type="scientific">Mumia zhuanghuii</name>
    <dbReference type="NCBI Taxonomy" id="2585211"/>
    <lineage>
        <taxon>Bacteria</taxon>
        <taxon>Bacillati</taxon>
        <taxon>Actinomycetota</taxon>
        <taxon>Actinomycetes</taxon>
        <taxon>Propionibacteriales</taxon>
        <taxon>Nocardioidaceae</taxon>
        <taxon>Mumia</taxon>
    </lineage>
</organism>
<feature type="domain" description="NAD-dependent epimerase/dehydratase" evidence="1">
    <location>
        <begin position="3"/>
        <end position="190"/>
    </location>
</feature>
<feature type="domain" description="Capsular polysaccharide assembling protein CapF C-terminal" evidence="2">
    <location>
        <begin position="248"/>
        <end position="358"/>
    </location>
</feature>
<evidence type="ECO:0000313" key="3">
    <source>
        <dbReference type="EMBL" id="KAA1425346.1"/>
    </source>
</evidence>
<comment type="caution">
    <text evidence="3">The sequence shown here is derived from an EMBL/GenBank/DDBJ whole genome shotgun (WGS) entry which is preliminary data.</text>
</comment>